<organism evidence="2 3">
    <name type="scientific">Corynebacterium doosanense CAU 212 = DSM 45436</name>
    <dbReference type="NCBI Taxonomy" id="558173"/>
    <lineage>
        <taxon>Bacteria</taxon>
        <taxon>Bacillati</taxon>
        <taxon>Actinomycetota</taxon>
        <taxon>Actinomycetes</taxon>
        <taxon>Mycobacteriales</taxon>
        <taxon>Corynebacteriaceae</taxon>
        <taxon>Corynebacterium</taxon>
    </lineage>
</organism>
<dbReference type="RefSeq" id="WP_018021545.1">
    <property type="nucleotide sequence ID" value="NZ_AQUX01000002.1"/>
</dbReference>
<sequence>MTTPTDEPADATEDVQAYPYVAVVVHASGIHPSTSRLITLDAVTFGDDGEHGESLHLAFDPGEDPGPVHMHGLTHEEAGDATPFAKALRQVDSLIDGRVLVVHDAPAAWGFLVSEARRAMNAAAKANRSRGRGRGRGRRRQKVGHVPRPEAVVDTLATARRQTVPLADTRIAAVATQYGVDAPSPVASVHRAQQPESESSRELTEVLIELYLAQVARDPSAVASRSPKDLRADRFGLQRSHVRVDAVEAPRPLDNPGQYQPGKELAKGMEVVVAPEIQMDPNIIIEACMAKELAYSEKLTRQTSVVVCNETTDLDGKAMHAQRKGIPLLADTAFMAAIDRMRG</sequence>
<feature type="compositionally biased region" description="Basic residues" evidence="1">
    <location>
        <begin position="127"/>
        <end position="145"/>
    </location>
</feature>
<dbReference type="Gene3D" id="3.30.420.10">
    <property type="entry name" value="Ribonuclease H-like superfamily/Ribonuclease H"/>
    <property type="match status" value="1"/>
</dbReference>
<evidence type="ECO:0000256" key="1">
    <source>
        <dbReference type="SAM" id="MobiDB-lite"/>
    </source>
</evidence>
<dbReference type="GO" id="GO:0003676">
    <property type="term" value="F:nucleic acid binding"/>
    <property type="evidence" value="ECO:0007669"/>
    <property type="project" value="InterPro"/>
</dbReference>
<proteinExistence type="predicted"/>
<evidence type="ECO:0000313" key="2">
    <source>
        <dbReference type="EMBL" id="AIT60107.1"/>
    </source>
</evidence>
<name>A0A097IDA3_9CORY</name>
<dbReference type="Proteomes" id="UP000029914">
    <property type="component" value="Chromosome"/>
</dbReference>
<dbReference type="SUPFAM" id="SSF53098">
    <property type="entry name" value="Ribonuclease H-like"/>
    <property type="match status" value="1"/>
</dbReference>
<dbReference type="STRING" id="558173.CDOO_01515"/>
<feature type="region of interest" description="Disordered" evidence="1">
    <location>
        <begin position="124"/>
        <end position="146"/>
    </location>
</feature>
<dbReference type="eggNOG" id="COG0847">
    <property type="taxonomic scope" value="Bacteria"/>
</dbReference>
<dbReference type="HOGENOM" id="CLU_029910_0_0_11"/>
<gene>
    <name evidence="2" type="ORF">CDOO_01515</name>
</gene>
<dbReference type="InterPro" id="IPR012337">
    <property type="entry name" value="RNaseH-like_sf"/>
</dbReference>
<accession>A0A097IDA3</accession>
<dbReference type="AlphaFoldDB" id="A0A097IDA3"/>
<evidence type="ECO:0000313" key="3">
    <source>
        <dbReference type="Proteomes" id="UP000029914"/>
    </source>
</evidence>
<keyword evidence="3" id="KW-1185">Reference proteome</keyword>
<dbReference type="KEGG" id="cdo:CDOO_01515"/>
<protein>
    <submittedName>
        <fullName evidence="2">DNA polymerase III subunit epsilon</fullName>
    </submittedName>
</protein>
<reference evidence="2 3" key="1">
    <citation type="submission" date="2013-09" db="EMBL/GenBank/DDBJ databases">
        <title>Complete genome sequence of Corynebacterium doosanense CAU 212(T) (=DSM 45436(T)), isolated from activated sludge.</title>
        <authorList>
            <person name="Schaffert L."/>
            <person name="Albersmeier A."/>
            <person name="Kalinowski J."/>
            <person name="Ruckert C."/>
        </authorList>
    </citation>
    <scope>NUCLEOTIDE SEQUENCE [LARGE SCALE GENOMIC DNA]</scope>
    <source>
        <strain evidence="2 3">CAU 212</strain>
    </source>
</reference>
<dbReference type="InterPro" id="IPR036397">
    <property type="entry name" value="RNaseH_sf"/>
</dbReference>
<dbReference type="EMBL" id="CP006764">
    <property type="protein sequence ID" value="AIT60107.1"/>
    <property type="molecule type" value="Genomic_DNA"/>
</dbReference>
<dbReference type="OrthoDB" id="190275at2"/>